<dbReference type="NCBIfam" id="TIGR01558">
    <property type="entry name" value="sm_term_P27"/>
    <property type="match status" value="1"/>
</dbReference>
<reference evidence="3" key="1">
    <citation type="submission" date="2018-09" db="EMBL/GenBank/DDBJ databases">
        <authorList>
            <person name="Zhu H."/>
        </authorList>
    </citation>
    <scope>NUCLEOTIDE SEQUENCE [LARGE SCALE GENOMIC DNA]</scope>
    <source>
        <strain evidence="3">K1R23-30</strain>
    </source>
</reference>
<gene>
    <name evidence="2" type="ORF">D3871_11270</name>
</gene>
<evidence type="ECO:0000313" key="3">
    <source>
        <dbReference type="Proteomes" id="UP000265955"/>
    </source>
</evidence>
<comment type="caution">
    <text evidence="2">The sequence shown here is derived from an EMBL/GenBank/DDBJ whole genome shotgun (WGS) entry which is preliminary data.</text>
</comment>
<dbReference type="InterPro" id="IPR006448">
    <property type="entry name" value="Phage_term_ssu_P27"/>
</dbReference>
<sequence length="159" mass="17025">MPGVAGRSGRKPKPTSRKVAAGNPGKRALNKEEPNFGEVTNIDPPEWIDGLAREMWERVVPLLCKQKVLQMSDLHNVEVFCLAYANFRNAAVDMARNGLVVSGAQGGPVKNPAATVFNEASRQLATFGALLGLDPSSRTRLMGGGKKKLDNPFAALLNG</sequence>
<protein>
    <submittedName>
        <fullName evidence="2">Phage terminase small subunit P27 family</fullName>
    </submittedName>
</protein>
<proteinExistence type="predicted"/>
<dbReference type="Pfam" id="PF05119">
    <property type="entry name" value="Terminase_4"/>
    <property type="match status" value="1"/>
</dbReference>
<dbReference type="EMBL" id="QYUO01000001">
    <property type="protein sequence ID" value="RJF99025.1"/>
    <property type="molecule type" value="Genomic_DNA"/>
</dbReference>
<feature type="region of interest" description="Disordered" evidence="1">
    <location>
        <begin position="1"/>
        <end position="41"/>
    </location>
</feature>
<keyword evidence="3" id="KW-1185">Reference proteome</keyword>
<dbReference type="AlphaFoldDB" id="A0A3A3GA47"/>
<evidence type="ECO:0000256" key="1">
    <source>
        <dbReference type="SAM" id="MobiDB-lite"/>
    </source>
</evidence>
<name>A0A3A3GA47_9BURK</name>
<dbReference type="RefSeq" id="WP_119768971.1">
    <property type="nucleotide sequence ID" value="NZ_QYUO01000001.1"/>
</dbReference>
<dbReference type="Proteomes" id="UP000265955">
    <property type="component" value="Unassembled WGS sequence"/>
</dbReference>
<accession>A0A3A3GA47</accession>
<dbReference type="OrthoDB" id="9098057at2"/>
<evidence type="ECO:0000313" key="2">
    <source>
        <dbReference type="EMBL" id="RJF99025.1"/>
    </source>
</evidence>
<organism evidence="2 3">
    <name type="scientific">Noviherbaspirillum saxi</name>
    <dbReference type="NCBI Taxonomy" id="2320863"/>
    <lineage>
        <taxon>Bacteria</taxon>
        <taxon>Pseudomonadati</taxon>
        <taxon>Pseudomonadota</taxon>
        <taxon>Betaproteobacteria</taxon>
        <taxon>Burkholderiales</taxon>
        <taxon>Oxalobacteraceae</taxon>
        <taxon>Noviherbaspirillum</taxon>
    </lineage>
</organism>